<gene>
    <name evidence="5" type="ORF">US96_C0030G0012</name>
</gene>
<dbReference type="Proteomes" id="UP000034181">
    <property type="component" value="Unassembled WGS sequence"/>
</dbReference>
<dbReference type="SUPFAM" id="SSF53597">
    <property type="entry name" value="Dihydrofolate reductase-like"/>
    <property type="match status" value="1"/>
</dbReference>
<protein>
    <submittedName>
        <fullName evidence="5">RibD domain protein</fullName>
    </submittedName>
</protein>
<feature type="domain" description="Bacterial bifunctional deaminase-reductase C-terminal" evidence="4">
    <location>
        <begin position="10"/>
        <end position="213"/>
    </location>
</feature>
<evidence type="ECO:0000256" key="2">
    <source>
        <dbReference type="ARBA" id="ARBA00022857"/>
    </source>
</evidence>
<sequence length="240" mass="27180">MNNPNRPVTTLFMIESLDGKISTGDVDELDVDKDFKRIVGVKEGLHQYYNVEKQTDLYSLNTGRVMAKIGVNERTKEPTKMECSFIIIDSKPHLTAKGVEYLAKWVKTLYLVTTNKNHPAYKLQDKFDNIVIIYFDEKIHLAELLAKLKSEYQVDRITIQSGGTLNSGWLREKLVDHVSIVVAPCLIGGENTQSLIGGESLHTQNDLKHIKALKLVKCDVLADSYLHLTYDVVNETEIDE</sequence>
<dbReference type="EMBL" id="LBUZ01000030">
    <property type="protein sequence ID" value="KKQ74532.1"/>
    <property type="molecule type" value="Genomic_DNA"/>
</dbReference>
<dbReference type="GO" id="GO:0009231">
    <property type="term" value="P:riboflavin biosynthetic process"/>
    <property type="evidence" value="ECO:0007669"/>
    <property type="project" value="InterPro"/>
</dbReference>
<accession>A0A0G0K6R0</accession>
<evidence type="ECO:0000313" key="6">
    <source>
        <dbReference type="Proteomes" id="UP000034181"/>
    </source>
</evidence>
<dbReference type="PANTHER" id="PTHR38011:SF7">
    <property type="entry name" value="2,5-DIAMINO-6-RIBOSYLAMINO-4(3H)-PYRIMIDINONE 5'-PHOSPHATE REDUCTASE"/>
    <property type="match status" value="1"/>
</dbReference>
<keyword evidence="2" id="KW-0521">NADP</keyword>
<comment type="pathway">
    <text evidence="1">Cofactor biosynthesis; riboflavin biosynthesis.</text>
</comment>
<dbReference type="InterPro" id="IPR024072">
    <property type="entry name" value="DHFR-like_dom_sf"/>
</dbReference>
<name>A0A0G0K6R0_9BACT</name>
<dbReference type="Gene3D" id="3.40.430.10">
    <property type="entry name" value="Dihydrofolate Reductase, subunit A"/>
    <property type="match status" value="1"/>
</dbReference>
<keyword evidence="3" id="KW-0560">Oxidoreductase</keyword>
<dbReference type="InterPro" id="IPR002734">
    <property type="entry name" value="RibDG_C"/>
</dbReference>
<reference evidence="5 6" key="1">
    <citation type="journal article" date="2015" name="Nature">
        <title>rRNA introns, odd ribosomes, and small enigmatic genomes across a large radiation of phyla.</title>
        <authorList>
            <person name="Brown C.T."/>
            <person name="Hug L.A."/>
            <person name="Thomas B.C."/>
            <person name="Sharon I."/>
            <person name="Castelle C.J."/>
            <person name="Singh A."/>
            <person name="Wilkins M.J."/>
            <person name="Williams K.H."/>
            <person name="Banfield J.F."/>
        </authorList>
    </citation>
    <scope>NUCLEOTIDE SEQUENCE [LARGE SCALE GENOMIC DNA]</scope>
</reference>
<dbReference type="GO" id="GO:0008703">
    <property type="term" value="F:5-amino-6-(5-phosphoribosylamino)uracil reductase activity"/>
    <property type="evidence" value="ECO:0007669"/>
    <property type="project" value="InterPro"/>
</dbReference>
<organism evidence="5 6">
    <name type="scientific">Candidatus Woesebacteria bacterium GW2011_GWB1_38_5b</name>
    <dbReference type="NCBI Taxonomy" id="1618569"/>
    <lineage>
        <taxon>Bacteria</taxon>
        <taxon>Candidatus Woeseibacteriota</taxon>
    </lineage>
</organism>
<dbReference type="InterPro" id="IPR050765">
    <property type="entry name" value="Riboflavin_Biosynth_HTPR"/>
</dbReference>
<dbReference type="PANTHER" id="PTHR38011">
    <property type="entry name" value="DIHYDROFOLATE REDUCTASE FAMILY PROTEIN (AFU_ORTHOLOGUE AFUA_8G06820)"/>
    <property type="match status" value="1"/>
</dbReference>
<dbReference type="AlphaFoldDB" id="A0A0G0K6R0"/>
<dbReference type="PATRIC" id="fig|1618569.3.peg.697"/>
<evidence type="ECO:0000259" key="4">
    <source>
        <dbReference type="Pfam" id="PF01872"/>
    </source>
</evidence>
<evidence type="ECO:0000313" key="5">
    <source>
        <dbReference type="EMBL" id="KKQ74532.1"/>
    </source>
</evidence>
<evidence type="ECO:0000256" key="1">
    <source>
        <dbReference type="ARBA" id="ARBA00005104"/>
    </source>
</evidence>
<comment type="caution">
    <text evidence="5">The sequence shown here is derived from an EMBL/GenBank/DDBJ whole genome shotgun (WGS) entry which is preliminary data.</text>
</comment>
<proteinExistence type="predicted"/>
<evidence type="ECO:0000256" key="3">
    <source>
        <dbReference type="ARBA" id="ARBA00023002"/>
    </source>
</evidence>
<dbReference type="Pfam" id="PF01872">
    <property type="entry name" value="RibD_C"/>
    <property type="match status" value="1"/>
</dbReference>